<dbReference type="EMBL" id="JAWDGP010002014">
    <property type="protein sequence ID" value="KAK3786114.1"/>
    <property type="molecule type" value="Genomic_DNA"/>
</dbReference>
<feature type="compositionally biased region" description="Acidic residues" evidence="1">
    <location>
        <begin position="50"/>
        <end position="67"/>
    </location>
</feature>
<feature type="region of interest" description="Disordered" evidence="1">
    <location>
        <begin position="37"/>
        <end position="102"/>
    </location>
</feature>
<evidence type="ECO:0000256" key="1">
    <source>
        <dbReference type="SAM" id="MobiDB-lite"/>
    </source>
</evidence>
<organism evidence="2 3">
    <name type="scientific">Elysia crispata</name>
    <name type="common">lettuce slug</name>
    <dbReference type="NCBI Taxonomy" id="231223"/>
    <lineage>
        <taxon>Eukaryota</taxon>
        <taxon>Metazoa</taxon>
        <taxon>Spiralia</taxon>
        <taxon>Lophotrochozoa</taxon>
        <taxon>Mollusca</taxon>
        <taxon>Gastropoda</taxon>
        <taxon>Heterobranchia</taxon>
        <taxon>Euthyneura</taxon>
        <taxon>Panpulmonata</taxon>
        <taxon>Sacoglossa</taxon>
        <taxon>Placobranchoidea</taxon>
        <taxon>Plakobranchidae</taxon>
        <taxon>Elysia</taxon>
    </lineage>
</organism>
<reference evidence="2" key="1">
    <citation type="journal article" date="2023" name="G3 (Bethesda)">
        <title>A reference genome for the long-term kleptoplast-retaining sea slug Elysia crispata morphotype clarki.</title>
        <authorList>
            <person name="Eastman K.E."/>
            <person name="Pendleton A.L."/>
            <person name="Shaikh M.A."/>
            <person name="Suttiyut T."/>
            <person name="Ogas R."/>
            <person name="Tomko P."/>
            <person name="Gavelis G."/>
            <person name="Widhalm J.R."/>
            <person name="Wisecaver J.H."/>
        </authorList>
    </citation>
    <scope>NUCLEOTIDE SEQUENCE</scope>
    <source>
        <strain evidence="2">ECLA1</strain>
    </source>
</reference>
<gene>
    <name evidence="2" type="ORF">RRG08_045500</name>
</gene>
<keyword evidence="3" id="KW-1185">Reference proteome</keyword>
<protein>
    <submittedName>
        <fullName evidence="2">Uncharacterized protein</fullName>
    </submittedName>
</protein>
<dbReference type="Proteomes" id="UP001283361">
    <property type="component" value="Unassembled WGS sequence"/>
</dbReference>
<evidence type="ECO:0000313" key="3">
    <source>
        <dbReference type="Proteomes" id="UP001283361"/>
    </source>
</evidence>
<proteinExistence type="predicted"/>
<dbReference type="AlphaFoldDB" id="A0AAE1AE12"/>
<name>A0AAE1AE12_9GAST</name>
<sequence length="102" mass="11126">MRLKLETLRPRCVVAVGGSFSDPWLALSPAHAFIGGRDTASYSVGAGAGDADDGGYDDDDDDDDDNDSIDRKENGRRSREDTINRGRPALRETKQVARTRSQ</sequence>
<evidence type="ECO:0000313" key="2">
    <source>
        <dbReference type="EMBL" id="KAK3786114.1"/>
    </source>
</evidence>
<feature type="compositionally biased region" description="Basic and acidic residues" evidence="1">
    <location>
        <begin position="68"/>
        <end position="95"/>
    </location>
</feature>
<comment type="caution">
    <text evidence="2">The sequence shown here is derived from an EMBL/GenBank/DDBJ whole genome shotgun (WGS) entry which is preliminary data.</text>
</comment>
<accession>A0AAE1AE12</accession>